<keyword evidence="2" id="KW-1003">Cell membrane</keyword>
<accession>A0A9W6QRW7</accession>
<feature type="transmembrane region" description="Helical" evidence="8">
    <location>
        <begin position="129"/>
        <end position="150"/>
    </location>
</feature>
<keyword evidence="11" id="KW-1185">Reference proteome</keyword>
<dbReference type="Pfam" id="PF18967">
    <property type="entry name" value="PycTM"/>
    <property type="match status" value="1"/>
</dbReference>
<dbReference type="AlphaFoldDB" id="A0A9W6QRW7"/>
<evidence type="ECO:0000256" key="1">
    <source>
        <dbReference type="ARBA" id="ARBA00004236"/>
    </source>
</evidence>
<dbReference type="InterPro" id="IPR043760">
    <property type="entry name" value="PycTM_dom"/>
</dbReference>
<keyword evidence="3 8" id="KW-0812">Transmembrane</keyword>
<comment type="caution">
    <text evidence="10">The sequence shown here is derived from an EMBL/GenBank/DDBJ whole genome shotgun (WGS) entry which is preliminary data.</text>
</comment>
<proteinExistence type="predicted"/>
<protein>
    <submittedName>
        <fullName evidence="10">Integral membrane plasmid transfer protein</fullName>
    </submittedName>
</protein>
<evidence type="ECO:0000256" key="7">
    <source>
        <dbReference type="ARBA" id="ARBA00023136"/>
    </source>
</evidence>
<dbReference type="Proteomes" id="UP001165042">
    <property type="component" value="Unassembled WGS sequence"/>
</dbReference>
<dbReference type="GO" id="GO:0000166">
    <property type="term" value="F:nucleotide binding"/>
    <property type="evidence" value="ECO:0007669"/>
    <property type="project" value="UniProtKB-KW"/>
</dbReference>
<keyword evidence="6" id="KW-0051">Antiviral defense</keyword>
<evidence type="ECO:0000256" key="8">
    <source>
        <dbReference type="SAM" id="Phobius"/>
    </source>
</evidence>
<organism evidence="10 11">
    <name type="scientific">Actinokineospora globicatena</name>
    <dbReference type="NCBI Taxonomy" id="103729"/>
    <lineage>
        <taxon>Bacteria</taxon>
        <taxon>Bacillati</taxon>
        <taxon>Actinomycetota</taxon>
        <taxon>Actinomycetes</taxon>
        <taxon>Pseudonocardiales</taxon>
        <taxon>Pseudonocardiaceae</taxon>
        <taxon>Actinokineospora</taxon>
    </lineage>
</organism>
<name>A0A9W6QRW7_9PSEU</name>
<evidence type="ECO:0000256" key="2">
    <source>
        <dbReference type="ARBA" id="ARBA00022475"/>
    </source>
</evidence>
<evidence type="ECO:0000313" key="11">
    <source>
        <dbReference type="Proteomes" id="UP001165042"/>
    </source>
</evidence>
<comment type="subcellular location">
    <subcellularLocation>
        <location evidence="1">Cell membrane</location>
    </subcellularLocation>
</comment>
<evidence type="ECO:0000256" key="6">
    <source>
        <dbReference type="ARBA" id="ARBA00023118"/>
    </source>
</evidence>
<evidence type="ECO:0000256" key="3">
    <source>
        <dbReference type="ARBA" id="ARBA00022692"/>
    </source>
</evidence>
<evidence type="ECO:0000313" key="10">
    <source>
        <dbReference type="EMBL" id="GLW95438.1"/>
    </source>
</evidence>
<feature type="domain" description="Pycsar effector protein" evidence="9">
    <location>
        <begin position="12"/>
        <end position="147"/>
    </location>
</feature>
<dbReference type="GO" id="GO:0005886">
    <property type="term" value="C:plasma membrane"/>
    <property type="evidence" value="ECO:0007669"/>
    <property type="project" value="UniProtKB-SubCell"/>
</dbReference>
<dbReference type="GO" id="GO:0051607">
    <property type="term" value="P:defense response to virus"/>
    <property type="evidence" value="ECO:0007669"/>
    <property type="project" value="UniProtKB-KW"/>
</dbReference>
<feature type="transmembrane region" description="Helical" evidence="8">
    <location>
        <begin position="50"/>
        <end position="73"/>
    </location>
</feature>
<reference evidence="10" key="1">
    <citation type="submission" date="2023-02" db="EMBL/GenBank/DDBJ databases">
        <title>Actinokineospora globicatena NBRC 15670.</title>
        <authorList>
            <person name="Ichikawa N."/>
            <person name="Sato H."/>
            <person name="Tonouchi N."/>
        </authorList>
    </citation>
    <scope>NUCLEOTIDE SEQUENCE</scope>
    <source>
        <strain evidence="10">NBRC 15670</strain>
    </source>
</reference>
<keyword evidence="7 8" id="KW-0472">Membrane</keyword>
<gene>
    <name evidence="10" type="ORF">Aglo03_62540</name>
</gene>
<evidence type="ECO:0000259" key="9">
    <source>
        <dbReference type="Pfam" id="PF18967"/>
    </source>
</evidence>
<keyword evidence="4" id="KW-0547">Nucleotide-binding</keyword>
<evidence type="ECO:0000256" key="5">
    <source>
        <dbReference type="ARBA" id="ARBA00022989"/>
    </source>
</evidence>
<keyword evidence="5 8" id="KW-1133">Transmembrane helix</keyword>
<evidence type="ECO:0000256" key="4">
    <source>
        <dbReference type="ARBA" id="ARBA00022741"/>
    </source>
</evidence>
<dbReference type="RefSeq" id="WP_285613240.1">
    <property type="nucleotide sequence ID" value="NZ_BSSD01000014.1"/>
</dbReference>
<sequence length="152" mass="15893">MTIPPGLELVRSDARVELERADDKGKALVKVVGIALAGVVALTGRSMSPVAMAMVWASAVPIGMSVLVLLSVIRPRLNGPVQGSWLHAATVGPETLLRTLAGEQSAVFAATHVCRLAAIARSKYRRIQVAVTLLVIGLLLLAVGLVLSAVTR</sequence>
<dbReference type="EMBL" id="BSSD01000014">
    <property type="protein sequence ID" value="GLW95438.1"/>
    <property type="molecule type" value="Genomic_DNA"/>
</dbReference>